<organism evidence="2">
    <name type="scientific">mine drainage metagenome</name>
    <dbReference type="NCBI Taxonomy" id="410659"/>
    <lineage>
        <taxon>unclassified sequences</taxon>
        <taxon>metagenomes</taxon>
        <taxon>ecological metagenomes</taxon>
    </lineage>
</organism>
<dbReference type="SMART" id="SM01204">
    <property type="entry name" value="FIST_C"/>
    <property type="match status" value="1"/>
</dbReference>
<dbReference type="AlphaFoldDB" id="A0A1J5QT53"/>
<evidence type="ECO:0000313" key="2">
    <source>
        <dbReference type="EMBL" id="OIQ80659.1"/>
    </source>
</evidence>
<gene>
    <name evidence="2" type="ORF">GALL_375920</name>
</gene>
<proteinExistence type="predicted"/>
<dbReference type="PANTHER" id="PTHR14939:SF5">
    <property type="entry name" value="F-BOX ONLY PROTEIN 22"/>
    <property type="match status" value="1"/>
</dbReference>
<protein>
    <submittedName>
        <fullName evidence="2">FIST C domain protein</fullName>
    </submittedName>
</protein>
<name>A0A1J5QT53_9ZZZZ</name>
<reference evidence="2" key="1">
    <citation type="submission" date="2016-10" db="EMBL/GenBank/DDBJ databases">
        <title>Sequence of Gallionella enrichment culture.</title>
        <authorList>
            <person name="Poehlein A."/>
            <person name="Muehling M."/>
            <person name="Daniel R."/>
        </authorList>
    </citation>
    <scope>NUCLEOTIDE SEQUENCE</scope>
</reference>
<feature type="domain" description="FIST C-domain" evidence="1">
    <location>
        <begin position="72"/>
        <end position="215"/>
    </location>
</feature>
<dbReference type="PANTHER" id="PTHR14939">
    <property type="entry name" value="F-BOX ONLY PROTEIN 22"/>
    <property type="match status" value="1"/>
</dbReference>
<accession>A0A1J5QT53</accession>
<dbReference type="EMBL" id="MLJW01001031">
    <property type="protein sequence ID" value="OIQ80659.1"/>
    <property type="molecule type" value="Genomic_DNA"/>
</dbReference>
<dbReference type="InterPro" id="IPR019494">
    <property type="entry name" value="FIST_C"/>
</dbReference>
<dbReference type="Pfam" id="PF10442">
    <property type="entry name" value="FIST_C"/>
    <property type="match status" value="1"/>
</dbReference>
<comment type="caution">
    <text evidence="2">The sequence shown here is derived from an EMBL/GenBank/DDBJ whole genome shotgun (WGS) entry which is preliminary data.</text>
</comment>
<sequence>MRFGGVSGDATGHGAFSVWQHGKGVPGGHCEASLAGVQGAVGASHGVRMLSEPRPVTAVQGHDLVFLDGKPALDSLQRAYDARPGASGDALPMHHLMLGIAATRESAVHGDYRLAALVCANETERSVTLATRLEPGQLVFWLLREADAAQCDLEDMVSRLQHQLPAGPDFGLLFSCLGRGPYFYNGVDRDLELMRRRLPGMPLIGFYGNGEIAPVNGVNELLQYSAVLGLFRHV</sequence>
<evidence type="ECO:0000259" key="1">
    <source>
        <dbReference type="SMART" id="SM01204"/>
    </source>
</evidence>